<accession>A0A7T6Z872</accession>
<gene>
    <name evidence="2" type="ORF">HUG20_01750</name>
</gene>
<dbReference type="KEGG" id="scib:HUG20_01750"/>
<dbReference type="Proteomes" id="UP000595349">
    <property type="component" value="Chromosome"/>
</dbReference>
<feature type="domain" description="Helix-turn-helix" evidence="1">
    <location>
        <begin position="32"/>
        <end position="81"/>
    </location>
</feature>
<dbReference type="AlphaFoldDB" id="A0A7T6Z872"/>
<dbReference type="RefSeq" id="WP_200087350.1">
    <property type="nucleotide sequence ID" value="NZ_CP054706.1"/>
</dbReference>
<sequence length="89" mass="10437">MDLADPYIQKLILELNTAARVHLSKMNINSEYYSVKDVAELFDVNKQTVYKWIAEEKIDYSIDNSPGKTLRKGYRIPKRQFHGKRHASH</sequence>
<dbReference type="InterPro" id="IPR041657">
    <property type="entry name" value="HTH_17"/>
</dbReference>
<name>A0A7T6Z872_9BACI</name>
<dbReference type="EMBL" id="CP054706">
    <property type="protein sequence ID" value="QQK78751.1"/>
    <property type="molecule type" value="Genomic_DNA"/>
</dbReference>
<dbReference type="Pfam" id="PF12728">
    <property type="entry name" value="HTH_17"/>
    <property type="match status" value="1"/>
</dbReference>
<protein>
    <submittedName>
        <fullName evidence="2">Helix-turn-helix domain-containing protein</fullName>
    </submittedName>
</protein>
<evidence type="ECO:0000313" key="3">
    <source>
        <dbReference type="Proteomes" id="UP000595349"/>
    </source>
</evidence>
<reference evidence="2 3" key="1">
    <citation type="submission" date="2020-06" db="EMBL/GenBank/DDBJ databases">
        <title>Genomic analysis of Salicibibacter sp. NKC21-4.</title>
        <authorList>
            <person name="Oh Y.J."/>
        </authorList>
    </citation>
    <scope>NUCLEOTIDE SEQUENCE [LARGE SCALE GENOMIC DNA]</scope>
    <source>
        <strain evidence="2 3">NKC21-4</strain>
    </source>
</reference>
<proteinExistence type="predicted"/>
<keyword evidence="3" id="KW-1185">Reference proteome</keyword>
<organism evidence="2 3">
    <name type="scientific">Salicibibacter cibi</name>
    <dbReference type="NCBI Taxonomy" id="2743001"/>
    <lineage>
        <taxon>Bacteria</taxon>
        <taxon>Bacillati</taxon>
        <taxon>Bacillota</taxon>
        <taxon>Bacilli</taxon>
        <taxon>Bacillales</taxon>
        <taxon>Bacillaceae</taxon>
        <taxon>Salicibibacter</taxon>
    </lineage>
</organism>
<evidence type="ECO:0000313" key="2">
    <source>
        <dbReference type="EMBL" id="QQK78751.1"/>
    </source>
</evidence>
<evidence type="ECO:0000259" key="1">
    <source>
        <dbReference type="Pfam" id="PF12728"/>
    </source>
</evidence>